<dbReference type="GO" id="GO:0017057">
    <property type="term" value="F:6-phosphogluconolactonase activity"/>
    <property type="evidence" value="ECO:0007669"/>
    <property type="project" value="TreeGrafter"/>
</dbReference>
<reference evidence="4 5" key="1">
    <citation type="submission" date="2018-06" db="EMBL/GenBank/DDBJ databases">
        <authorList>
            <consortium name="Pathogen Informatics"/>
            <person name="Doyle S."/>
        </authorList>
    </citation>
    <scope>NUCLEOTIDE SEQUENCE [LARGE SCALE GENOMIC DNA]</scope>
    <source>
        <strain evidence="4 5">NCTC11545</strain>
    </source>
</reference>
<dbReference type="GO" id="GO:0006006">
    <property type="term" value="P:glucose metabolic process"/>
    <property type="evidence" value="ECO:0007669"/>
    <property type="project" value="UniProtKB-KW"/>
</dbReference>
<dbReference type="GO" id="GO:0005829">
    <property type="term" value="C:cytosol"/>
    <property type="evidence" value="ECO:0007669"/>
    <property type="project" value="TreeGrafter"/>
</dbReference>
<dbReference type="RefSeq" id="WP_111972850.1">
    <property type="nucleotide sequence ID" value="NZ_UAVS01000005.1"/>
</dbReference>
<protein>
    <submittedName>
        <fullName evidence="4">6-phosphogluconolactonase</fullName>
    </submittedName>
</protein>
<feature type="chain" id="PRO_5016019686" evidence="3">
    <location>
        <begin position="22"/>
        <end position="384"/>
    </location>
</feature>
<dbReference type="InterPro" id="IPR015943">
    <property type="entry name" value="WD40/YVTN_repeat-like_dom_sf"/>
</dbReference>
<dbReference type="PANTHER" id="PTHR30344">
    <property type="entry name" value="6-PHOSPHOGLUCONOLACTONASE-RELATED"/>
    <property type="match status" value="1"/>
</dbReference>
<evidence type="ECO:0000313" key="4">
    <source>
        <dbReference type="EMBL" id="SQA94274.1"/>
    </source>
</evidence>
<accession>A0A2X2SQW8</accession>
<comment type="similarity">
    <text evidence="1">Belongs to the cycloisomerase 2 family.</text>
</comment>
<dbReference type="InterPro" id="IPR011048">
    <property type="entry name" value="Haem_d1_sf"/>
</dbReference>
<dbReference type="InterPro" id="IPR050282">
    <property type="entry name" value="Cycloisomerase_2"/>
</dbReference>
<sequence length="384" mass="42534">MLKLQTVLSLVLSMFAFHIFAQGEKPNNLTMFIGTYTEGGNSKGIYTYRFNQENGTFELLSSATAANPSFLTLSPDGKHLYAVSEYNDGRQGAYSFDLSQDKAHLSYPVFQSTVPKESSKEELKQAGADPCHIVTDGNYVITANYTGGDISVFPLDAKGKLKAETQHIAFVGKTPKRVAHIHCIIPTPDKKYILATDLGNDRVYRFRYNKKARKNAEVLTAQRVAYEVSDGQGPRHLTFSKDGRFAYLIGELGGECVVLGYHKGKLKEVQRLMADEGGGRGSADIHISPDGRFLYTSHRLKKDGIAIFAIEPEKGTLTKVGYQLTGIHPRNFAITPNGKYLLVACRDDNKIQVFRRDEVTGKLTETSEEIEVDKPTCIVFGKSN</sequence>
<dbReference type="EMBL" id="UAVS01000005">
    <property type="protein sequence ID" value="SQA94274.1"/>
    <property type="molecule type" value="Genomic_DNA"/>
</dbReference>
<keyword evidence="3" id="KW-0732">Signal</keyword>
<proteinExistence type="inferred from homology"/>
<gene>
    <name evidence="4" type="ORF">NCTC11545_01658</name>
</gene>
<dbReference type="SUPFAM" id="SSF51004">
    <property type="entry name" value="C-terminal (heme d1) domain of cytochrome cd1-nitrite reductase"/>
    <property type="match status" value="1"/>
</dbReference>
<dbReference type="InterPro" id="IPR019405">
    <property type="entry name" value="Lactonase_7-beta_prop"/>
</dbReference>
<dbReference type="Pfam" id="PF10282">
    <property type="entry name" value="Lactonase"/>
    <property type="match status" value="1"/>
</dbReference>
<evidence type="ECO:0000256" key="2">
    <source>
        <dbReference type="ARBA" id="ARBA00022526"/>
    </source>
</evidence>
<dbReference type="Proteomes" id="UP000250169">
    <property type="component" value="Unassembled WGS sequence"/>
</dbReference>
<evidence type="ECO:0000313" key="5">
    <source>
        <dbReference type="Proteomes" id="UP000250169"/>
    </source>
</evidence>
<organism evidence="4 5">
    <name type="scientific">Capnocytophaga ochracea</name>
    <dbReference type="NCBI Taxonomy" id="1018"/>
    <lineage>
        <taxon>Bacteria</taxon>
        <taxon>Pseudomonadati</taxon>
        <taxon>Bacteroidota</taxon>
        <taxon>Flavobacteriia</taxon>
        <taxon>Flavobacteriales</taxon>
        <taxon>Flavobacteriaceae</taxon>
        <taxon>Capnocytophaga</taxon>
    </lineage>
</organism>
<keyword evidence="2" id="KW-0119">Carbohydrate metabolism</keyword>
<evidence type="ECO:0000256" key="1">
    <source>
        <dbReference type="ARBA" id="ARBA00005564"/>
    </source>
</evidence>
<dbReference type="Gene3D" id="2.130.10.10">
    <property type="entry name" value="YVTN repeat-like/Quinoprotein amine dehydrogenase"/>
    <property type="match status" value="1"/>
</dbReference>
<feature type="signal peptide" evidence="3">
    <location>
        <begin position="1"/>
        <end position="21"/>
    </location>
</feature>
<dbReference type="AlphaFoldDB" id="A0A2X2SQW8"/>
<evidence type="ECO:0000256" key="3">
    <source>
        <dbReference type="SAM" id="SignalP"/>
    </source>
</evidence>
<name>A0A2X2SQW8_CAPOC</name>
<keyword evidence="2" id="KW-0313">Glucose metabolism</keyword>
<dbReference type="PANTHER" id="PTHR30344:SF1">
    <property type="entry name" value="6-PHOSPHOGLUCONOLACTONASE"/>
    <property type="match status" value="1"/>
</dbReference>